<dbReference type="EMBL" id="AJ512681">
    <property type="protein sequence ID" value="CAD54905.1"/>
    <property type="molecule type" value="Genomic_DNA"/>
</dbReference>
<accession>Q858S0</accession>
<dbReference type="Gene3D" id="3.40.630.30">
    <property type="match status" value="1"/>
</dbReference>
<dbReference type="InterPro" id="IPR016181">
    <property type="entry name" value="Acyl_CoA_acyltransferase"/>
</dbReference>
<name>Q858S0_9CAUD</name>
<dbReference type="SUPFAM" id="SSF55729">
    <property type="entry name" value="Acyl-CoA N-acyltransferases (Nat)"/>
    <property type="match status" value="1"/>
</dbReference>
<sequence length="216" mass="25038">MENQRRLNAILPSESITKKFTNPVKFIEYGIERIEFLVRNKPNDLFQIGIAAWDRFCNANPNQDKFIFGRECQTNNPLLYKKVSKHINENVIKDILYVHGEVQDPELDDKETVELILAHSYPNILMIVDVMLVNPYEPVIPQKYDFQEYHGLGLFAELLENAIQYCKQEGIEEIYLTAADIPLKKHFEKYGFVVHDTWIGKAALEAGQGIPMSMYL</sequence>
<reference evidence="1" key="1">
    <citation type="journal article" date="2004" name="Mol. Biol. Evol.">
        <title>Site-specific recombination links the evolution of P2-like coliphages and pathogenic enterobacteria.</title>
        <authorList>
            <person name="Nilsson A.S."/>
            <person name="Karlsson J.L."/>
            <person name="Haggard-Ljungquist E."/>
        </authorList>
    </citation>
    <scope>NUCLEOTIDE SEQUENCE</scope>
</reference>
<organism evidence="1">
    <name type="scientific">Enterobacteria phage P2-EC48</name>
    <dbReference type="NCBI Taxonomy" id="211907"/>
    <lineage>
        <taxon>Viruses</taxon>
        <taxon>Duplodnaviria</taxon>
        <taxon>Heunggongvirae</taxon>
        <taxon>Uroviricota</taxon>
        <taxon>Caudoviricetes</taxon>
        <taxon>Peduoviridae</taxon>
        <taxon>Peduovirus</taxon>
        <taxon>Peduovirus P2</taxon>
    </lineage>
</organism>
<proteinExistence type="predicted"/>
<protein>
    <submittedName>
        <fullName evidence="1">Putative lysogenic conversion protein</fullName>
    </submittedName>
</protein>
<evidence type="ECO:0000313" key="1">
    <source>
        <dbReference type="EMBL" id="CAD54905.1"/>
    </source>
</evidence>